<sequence>MWALMVVSCFLIFVWCLHLHLTSLVRRWFVMEDDELSANITDGSQTNGPFEIIVTCDGFYTWPVIEAGHH</sequence>
<feature type="chain" id="PRO_5002361938" evidence="1">
    <location>
        <begin position="17"/>
        <end position="70"/>
    </location>
</feature>
<dbReference type="Gramene" id="ONIVA06G13300.1">
    <property type="protein sequence ID" value="ONIVA06G13300.1"/>
    <property type="gene ID" value="ONIVA06G13300"/>
</dbReference>
<reference evidence="2" key="2">
    <citation type="submission" date="2018-04" db="EMBL/GenBank/DDBJ databases">
        <title>OnivRS2 (Oryza nivara Reference Sequence Version 2).</title>
        <authorList>
            <person name="Zhang J."/>
            <person name="Kudrna D."/>
            <person name="Lee S."/>
            <person name="Talag J."/>
            <person name="Rajasekar S."/>
            <person name="Welchert J."/>
            <person name="Hsing Y.-I."/>
            <person name="Wing R.A."/>
        </authorList>
    </citation>
    <scope>NUCLEOTIDE SEQUENCE [LARGE SCALE GENOMIC DNA]</scope>
    <source>
        <strain evidence="2">SL10</strain>
    </source>
</reference>
<keyword evidence="3" id="KW-1185">Reference proteome</keyword>
<feature type="signal peptide" evidence="1">
    <location>
        <begin position="1"/>
        <end position="16"/>
    </location>
</feature>
<accession>A0A0E0HPA1</accession>
<dbReference type="AlphaFoldDB" id="A0A0E0HPA1"/>
<dbReference type="EnsemblPlants" id="ONIVA06G13300.1">
    <property type="protein sequence ID" value="ONIVA06G13300.1"/>
    <property type="gene ID" value="ONIVA06G13300"/>
</dbReference>
<organism evidence="2">
    <name type="scientific">Oryza nivara</name>
    <name type="common">Indian wild rice</name>
    <name type="synonym">Oryza sativa f. spontanea</name>
    <dbReference type="NCBI Taxonomy" id="4536"/>
    <lineage>
        <taxon>Eukaryota</taxon>
        <taxon>Viridiplantae</taxon>
        <taxon>Streptophyta</taxon>
        <taxon>Embryophyta</taxon>
        <taxon>Tracheophyta</taxon>
        <taxon>Spermatophyta</taxon>
        <taxon>Magnoliopsida</taxon>
        <taxon>Liliopsida</taxon>
        <taxon>Poales</taxon>
        <taxon>Poaceae</taxon>
        <taxon>BOP clade</taxon>
        <taxon>Oryzoideae</taxon>
        <taxon>Oryzeae</taxon>
        <taxon>Oryzinae</taxon>
        <taxon>Oryza</taxon>
    </lineage>
</organism>
<dbReference type="HOGENOM" id="CLU_2762154_0_0_1"/>
<evidence type="ECO:0000313" key="2">
    <source>
        <dbReference type="EnsemblPlants" id="ONIVA06G13300.1"/>
    </source>
</evidence>
<keyword evidence="1" id="KW-0732">Signal</keyword>
<evidence type="ECO:0000313" key="3">
    <source>
        <dbReference type="Proteomes" id="UP000006591"/>
    </source>
</evidence>
<name>A0A0E0HPA1_ORYNI</name>
<dbReference type="Proteomes" id="UP000006591">
    <property type="component" value="Chromosome 6"/>
</dbReference>
<protein>
    <submittedName>
        <fullName evidence="2">Uncharacterized protein</fullName>
    </submittedName>
</protein>
<reference evidence="2" key="1">
    <citation type="submission" date="2015-04" db="UniProtKB">
        <authorList>
            <consortium name="EnsemblPlants"/>
        </authorList>
    </citation>
    <scope>IDENTIFICATION</scope>
    <source>
        <strain evidence="2">SL10</strain>
    </source>
</reference>
<evidence type="ECO:0000256" key="1">
    <source>
        <dbReference type="SAM" id="SignalP"/>
    </source>
</evidence>
<proteinExistence type="predicted"/>